<accession>A0ABN9VWJ0</accession>
<feature type="compositionally biased region" description="Low complexity" evidence="1">
    <location>
        <begin position="207"/>
        <end position="216"/>
    </location>
</feature>
<proteinExistence type="predicted"/>
<dbReference type="Proteomes" id="UP001189429">
    <property type="component" value="Unassembled WGS sequence"/>
</dbReference>
<organism evidence="2 3">
    <name type="scientific">Prorocentrum cordatum</name>
    <dbReference type="NCBI Taxonomy" id="2364126"/>
    <lineage>
        <taxon>Eukaryota</taxon>
        <taxon>Sar</taxon>
        <taxon>Alveolata</taxon>
        <taxon>Dinophyceae</taxon>
        <taxon>Prorocentrales</taxon>
        <taxon>Prorocentraceae</taxon>
        <taxon>Prorocentrum</taxon>
    </lineage>
</organism>
<dbReference type="InterPro" id="IPR036259">
    <property type="entry name" value="MFS_trans_sf"/>
</dbReference>
<evidence type="ECO:0000313" key="2">
    <source>
        <dbReference type="EMBL" id="CAK0877978.1"/>
    </source>
</evidence>
<keyword evidence="3" id="KW-1185">Reference proteome</keyword>
<gene>
    <name evidence="2" type="ORF">PCOR1329_LOCUS61879</name>
</gene>
<dbReference type="EMBL" id="CAUYUJ010017795">
    <property type="protein sequence ID" value="CAK0877978.1"/>
    <property type="molecule type" value="Genomic_DNA"/>
</dbReference>
<feature type="region of interest" description="Disordered" evidence="1">
    <location>
        <begin position="143"/>
        <end position="241"/>
    </location>
</feature>
<protein>
    <recommendedName>
        <fullName evidence="4">Major facilitator superfamily (MFS) profile domain-containing protein</fullName>
    </recommendedName>
</protein>
<comment type="caution">
    <text evidence="2">The sequence shown here is derived from an EMBL/GenBank/DDBJ whole genome shotgun (WGS) entry which is preliminary data.</text>
</comment>
<sequence>MSPIVKLFGLWRCLVAGHLCLALCFSALPLCPNPASLVLLHSFTNGMYGLVGASLVAALNNAAPCDRRATVNGVVVTFESIGKGLGPALTSVAFAEALSRWGWAGHYIVFYSIGGAHAFLSLGAFFMPGNIEGAAGAAEKLRRSPVVGSGSPGQREADAQGALGAAAASAASDGRGPRREPGPAAQATAGGAGKDQPDEAPHPQGLAAERAAPRAATVEREPLAAAPGGGGAAASAPSEEA</sequence>
<evidence type="ECO:0000313" key="3">
    <source>
        <dbReference type="Proteomes" id="UP001189429"/>
    </source>
</evidence>
<dbReference type="SUPFAM" id="SSF103473">
    <property type="entry name" value="MFS general substrate transporter"/>
    <property type="match status" value="1"/>
</dbReference>
<evidence type="ECO:0000256" key="1">
    <source>
        <dbReference type="SAM" id="MobiDB-lite"/>
    </source>
</evidence>
<dbReference type="Gene3D" id="1.20.1250.20">
    <property type="entry name" value="MFS general substrate transporter like domains"/>
    <property type="match status" value="1"/>
</dbReference>
<reference evidence="2" key="1">
    <citation type="submission" date="2023-10" db="EMBL/GenBank/DDBJ databases">
        <authorList>
            <person name="Chen Y."/>
            <person name="Shah S."/>
            <person name="Dougan E. K."/>
            <person name="Thang M."/>
            <person name="Chan C."/>
        </authorList>
    </citation>
    <scope>NUCLEOTIDE SEQUENCE [LARGE SCALE GENOMIC DNA]</scope>
</reference>
<feature type="non-terminal residue" evidence="2">
    <location>
        <position position="241"/>
    </location>
</feature>
<name>A0ABN9VWJ0_9DINO</name>
<feature type="compositionally biased region" description="Low complexity" evidence="1">
    <location>
        <begin position="159"/>
        <end position="174"/>
    </location>
</feature>
<evidence type="ECO:0008006" key="4">
    <source>
        <dbReference type="Google" id="ProtNLM"/>
    </source>
</evidence>